<dbReference type="EMBL" id="CAJOBE010063628">
    <property type="protein sequence ID" value="CAF4394174.1"/>
    <property type="molecule type" value="Genomic_DNA"/>
</dbReference>
<sequence>AVSRTLSTVREALSSEFVPQYLGFQSISRQDVINTYSPPLATRLLSEDMNTVVLVADGTYLYLQVC</sequence>
<gene>
    <name evidence="1" type="ORF">FNK824_LOCUS43731</name>
</gene>
<feature type="non-terminal residue" evidence="1">
    <location>
        <position position="1"/>
    </location>
</feature>
<evidence type="ECO:0000313" key="1">
    <source>
        <dbReference type="EMBL" id="CAF4394174.1"/>
    </source>
</evidence>
<organism evidence="1 2">
    <name type="scientific">Rotaria sordida</name>
    <dbReference type="NCBI Taxonomy" id="392033"/>
    <lineage>
        <taxon>Eukaryota</taxon>
        <taxon>Metazoa</taxon>
        <taxon>Spiralia</taxon>
        <taxon>Gnathifera</taxon>
        <taxon>Rotifera</taxon>
        <taxon>Eurotatoria</taxon>
        <taxon>Bdelloidea</taxon>
        <taxon>Philodinida</taxon>
        <taxon>Philodinidae</taxon>
        <taxon>Rotaria</taxon>
    </lineage>
</organism>
<evidence type="ECO:0000313" key="2">
    <source>
        <dbReference type="Proteomes" id="UP000663874"/>
    </source>
</evidence>
<proteinExistence type="predicted"/>
<name>A0A820NUX6_9BILA</name>
<dbReference type="AlphaFoldDB" id="A0A820NUX6"/>
<accession>A0A820NUX6</accession>
<comment type="caution">
    <text evidence="1">The sequence shown here is derived from an EMBL/GenBank/DDBJ whole genome shotgun (WGS) entry which is preliminary data.</text>
</comment>
<reference evidence="1" key="1">
    <citation type="submission" date="2021-02" db="EMBL/GenBank/DDBJ databases">
        <authorList>
            <person name="Nowell W R."/>
        </authorList>
    </citation>
    <scope>NUCLEOTIDE SEQUENCE</scope>
</reference>
<dbReference type="Proteomes" id="UP000663874">
    <property type="component" value="Unassembled WGS sequence"/>
</dbReference>
<protein>
    <submittedName>
        <fullName evidence="1">Uncharacterized protein</fullName>
    </submittedName>
</protein>